<evidence type="ECO:0000256" key="4">
    <source>
        <dbReference type="ARBA" id="ARBA00022801"/>
    </source>
</evidence>
<dbReference type="PANTHER" id="PTHR47966">
    <property type="entry name" value="BETA-SITE APP-CLEAVING ENZYME, ISOFORM A-RELATED"/>
    <property type="match status" value="1"/>
</dbReference>
<evidence type="ECO:0000259" key="5">
    <source>
        <dbReference type="PROSITE" id="PS51767"/>
    </source>
</evidence>
<comment type="caution">
    <text evidence="6">The sequence shown here is derived from an EMBL/GenBank/DDBJ whole genome shotgun (WGS) entry which is preliminary data.</text>
</comment>
<evidence type="ECO:0000256" key="2">
    <source>
        <dbReference type="ARBA" id="ARBA00022670"/>
    </source>
</evidence>
<evidence type="ECO:0000256" key="1">
    <source>
        <dbReference type="ARBA" id="ARBA00007447"/>
    </source>
</evidence>
<proteinExistence type="inferred from homology"/>
<dbReference type="EMBL" id="CAUYUJ010008369">
    <property type="protein sequence ID" value="CAK0823730.1"/>
    <property type="molecule type" value="Genomic_DNA"/>
</dbReference>
<evidence type="ECO:0000256" key="3">
    <source>
        <dbReference type="ARBA" id="ARBA00022750"/>
    </source>
</evidence>
<dbReference type="Proteomes" id="UP001189429">
    <property type="component" value="Unassembled WGS sequence"/>
</dbReference>
<name>A0ABN9RYR0_9DINO</name>
<dbReference type="PROSITE" id="PS51767">
    <property type="entry name" value="PEPTIDASE_A1"/>
    <property type="match status" value="1"/>
</dbReference>
<keyword evidence="7" id="KW-1185">Reference proteome</keyword>
<keyword evidence="4" id="KW-0378">Hydrolase</keyword>
<comment type="similarity">
    <text evidence="1">Belongs to the peptidase A1 family.</text>
</comment>
<accession>A0ABN9RYR0</accession>
<organism evidence="6 7">
    <name type="scientific">Prorocentrum cordatum</name>
    <dbReference type="NCBI Taxonomy" id="2364126"/>
    <lineage>
        <taxon>Eukaryota</taxon>
        <taxon>Sar</taxon>
        <taxon>Alveolata</taxon>
        <taxon>Dinophyceae</taxon>
        <taxon>Prorocentrales</taxon>
        <taxon>Prorocentraceae</taxon>
        <taxon>Prorocentrum</taxon>
    </lineage>
</organism>
<evidence type="ECO:0000313" key="6">
    <source>
        <dbReference type="EMBL" id="CAK0823730.1"/>
    </source>
</evidence>
<evidence type="ECO:0000313" key="7">
    <source>
        <dbReference type="Proteomes" id="UP001189429"/>
    </source>
</evidence>
<dbReference type="Pfam" id="PF00026">
    <property type="entry name" value="Asp"/>
    <property type="match status" value="2"/>
</dbReference>
<reference evidence="6" key="1">
    <citation type="submission" date="2023-10" db="EMBL/GenBank/DDBJ databases">
        <authorList>
            <person name="Chen Y."/>
            <person name="Shah S."/>
            <person name="Dougan E. K."/>
            <person name="Thang M."/>
            <person name="Chan C."/>
        </authorList>
    </citation>
    <scope>NUCLEOTIDE SEQUENCE [LARGE SCALE GENOMIC DNA]</scope>
</reference>
<dbReference type="InterPro" id="IPR033121">
    <property type="entry name" value="PEPTIDASE_A1"/>
</dbReference>
<sequence length="430" mass="45876">MGQLDDKPFAHTDKFLGGRKGSGGSYTLGIPRAGEGKIPLHGVKYEQILHNYGNVEYDGQITIAGQQLWGIMDTGSFDLLAFDKDRGQMPWLWTGFYFGLRGACMPHQGELSGSCIEYGSGKTCANQAASEVSVGPLTSEGQDFLLAYSAEMPLLAEADFQAIVGLGVPKGDELLVKLGVQYLSVCMPANADGKMVWNDNAPGSAFTSMSVAGQVFWGLVMTDAETLSNGEKTHSVGCNPSCGAVLDTGTSLIGAPQSFIREVVKAFADMGGSCSDISSLPSLKFKLNGNDFSLPPEAYVGRYVTKSIKWLPDWVPQPVMIGCELLLIDVGDVNTEKGKMLILGMPFFRFYYTTFDLGSPGGSNVGSMKVHTAPTGASCMPGTRLADGAMGGTRRLMDVDPARVILPKWLNRAMAAGDTRKGPTNITIPF</sequence>
<keyword evidence="3" id="KW-0064">Aspartyl protease</keyword>
<dbReference type="Gene3D" id="2.40.70.10">
    <property type="entry name" value="Acid Proteases"/>
    <property type="match status" value="2"/>
</dbReference>
<gene>
    <name evidence="6" type="ORF">PCOR1329_LOCUS24344</name>
</gene>
<dbReference type="PANTHER" id="PTHR47966:SF51">
    <property type="entry name" value="BETA-SITE APP-CLEAVING ENZYME, ISOFORM A-RELATED"/>
    <property type="match status" value="1"/>
</dbReference>
<dbReference type="InterPro" id="IPR021109">
    <property type="entry name" value="Peptidase_aspartic_dom_sf"/>
</dbReference>
<feature type="domain" description="Peptidase A1" evidence="5">
    <location>
        <begin position="57"/>
        <end position="368"/>
    </location>
</feature>
<protein>
    <recommendedName>
        <fullName evidence="5">Peptidase A1 domain-containing protein</fullName>
    </recommendedName>
</protein>
<dbReference type="PRINTS" id="PR00792">
    <property type="entry name" value="PEPSIN"/>
</dbReference>
<keyword evidence="2" id="KW-0645">Protease</keyword>
<dbReference type="SUPFAM" id="SSF50630">
    <property type="entry name" value="Acid proteases"/>
    <property type="match status" value="1"/>
</dbReference>
<dbReference type="InterPro" id="IPR001461">
    <property type="entry name" value="Aspartic_peptidase_A1"/>
</dbReference>